<organism evidence="1 2">
    <name type="scientific">Aspergillus sergii</name>
    <dbReference type="NCBI Taxonomy" id="1034303"/>
    <lineage>
        <taxon>Eukaryota</taxon>
        <taxon>Fungi</taxon>
        <taxon>Dikarya</taxon>
        <taxon>Ascomycota</taxon>
        <taxon>Pezizomycotina</taxon>
        <taxon>Eurotiomycetes</taxon>
        <taxon>Eurotiomycetidae</taxon>
        <taxon>Eurotiales</taxon>
        <taxon>Aspergillaceae</taxon>
        <taxon>Aspergillus</taxon>
        <taxon>Aspergillus subgen. Circumdati</taxon>
    </lineage>
</organism>
<proteinExistence type="predicted"/>
<sequence>MSRGYGAVVGRIFSDLADSFRAQASTWQHRIDQGTKEIHRLFEAERAMKMRYKQNLDQLESIKATKTSLNTLNPNLKKQLAQLKQSVVQVRGVQDKSITQKDSMAKMYGNYLVKMENKASLIEYASGTNDLAKAVVEIALLGLRSPEYGAVAKHASDIARALSKIDKSIMEAEDEDDPFALGEISLSDKLAELRKTLKSTGSF</sequence>
<protein>
    <submittedName>
        <fullName evidence="1">Uncharacterized protein</fullName>
    </submittedName>
</protein>
<name>A0A5N6XBT3_9EURO</name>
<reference evidence="2" key="1">
    <citation type="submission" date="2019-04" db="EMBL/GenBank/DDBJ databases">
        <title>Friends and foes A comparative genomics studyof 23 Aspergillus species from section Flavi.</title>
        <authorList>
            <consortium name="DOE Joint Genome Institute"/>
            <person name="Kjaerbolling I."/>
            <person name="Vesth T."/>
            <person name="Frisvad J.C."/>
            <person name="Nybo J.L."/>
            <person name="Theobald S."/>
            <person name="Kildgaard S."/>
            <person name="Isbrandt T."/>
            <person name="Kuo A."/>
            <person name="Sato A."/>
            <person name="Lyhne E.K."/>
            <person name="Kogle M.E."/>
            <person name="Wiebenga A."/>
            <person name="Kun R.S."/>
            <person name="Lubbers R.J."/>
            <person name="Makela M.R."/>
            <person name="Barry K."/>
            <person name="Chovatia M."/>
            <person name="Clum A."/>
            <person name="Daum C."/>
            <person name="Haridas S."/>
            <person name="He G."/>
            <person name="LaButti K."/>
            <person name="Lipzen A."/>
            <person name="Mondo S."/>
            <person name="Riley R."/>
            <person name="Salamov A."/>
            <person name="Simmons B.A."/>
            <person name="Magnuson J.K."/>
            <person name="Henrissat B."/>
            <person name="Mortensen U.H."/>
            <person name="Larsen T.O."/>
            <person name="Devries R.P."/>
            <person name="Grigoriev I.V."/>
            <person name="Machida M."/>
            <person name="Baker S.E."/>
            <person name="Andersen M.R."/>
        </authorList>
    </citation>
    <scope>NUCLEOTIDE SEQUENCE [LARGE SCALE GENOMIC DNA]</scope>
    <source>
        <strain evidence="2">CBS 130017</strain>
    </source>
</reference>
<accession>A0A5N6XBT3</accession>
<keyword evidence="2" id="KW-1185">Reference proteome</keyword>
<dbReference type="EMBL" id="ML741774">
    <property type="protein sequence ID" value="KAE8330253.1"/>
    <property type="molecule type" value="Genomic_DNA"/>
</dbReference>
<evidence type="ECO:0000313" key="2">
    <source>
        <dbReference type="Proteomes" id="UP000325945"/>
    </source>
</evidence>
<dbReference type="Proteomes" id="UP000325945">
    <property type="component" value="Unassembled WGS sequence"/>
</dbReference>
<evidence type="ECO:0000313" key="1">
    <source>
        <dbReference type="EMBL" id="KAE8330253.1"/>
    </source>
</evidence>
<dbReference type="AlphaFoldDB" id="A0A5N6XBT3"/>
<gene>
    <name evidence="1" type="ORF">BDV39DRAFT_202059</name>
</gene>